<dbReference type="EMBL" id="BMRJ01000002">
    <property type="protein sequence ID" value="GGR27742.1"/>
    <property type="molecule type" value="Genomic_DNA"/>
</dbReference>
<dbReference type="InterPro" id="IPR010451">
    <property type="entry name" value="Acetoacetate_decarboxylase"/>
</dbReference>
<organism evidence="1 2">
    <name type="scientific">Agromyces mediolanus</name>
    <name type="common">Corynebacterium mediolanum</name>
    <dbReference type="NCBI Taxonomy" id="41986"/>
    <lineage>
        <taxon>Bacteria</taxon>
        <taxon>Bacillati</taxon>
        <taxon>Actinomycetota</taxon>
        <taxon>Actinomycetes</taxon>
        <taxon>Micrococcales</taxon>
        <taxon>Microbacteriaceae</taxon>
        <taxon>Agromyces</taxon>
    </lineage>
</organism>
<dbReference type="GO" id="GO:0016829">
    <property type="term" value="F:lyase activity"/>
    <property type="evidence" value="ECO:0007669"/>
    <property type="project" value="InterPro"/>
</dbReference>
<reference evidence="1" key="2">
    <citation type="submission" date="2020-09" db="EMBL/GenBank/DDBJ databases">
        <authorList>
            <person name="Sun Q."/>
            <person name="Ohkuma M."/>
        </authorList>
    </citation>
    <scope>NUCLEOTIDE SEQUENCE</scope>
    <source>
        <strain evidence="1">JCM 3346</strain>
    </source>
</reference>
<dbReference type="Proteomes" id="UP000610303">
    <property type="component" value="Unassembled WGS sequence"/>
</dbReference>
<accession>A0A918FE64</accession>
<dbReference type="RefSeq" id="WP_189085387.1">
    <property type="nucleotide sequence ID" value="NZ_BMRJ01000002.1"/>
</dbReference>
<name>A0A918FE64_AGRME</name>
<comment type="caution">
    <text evidence="1">The sequence shown here is derived from an EMBL/GenBank/DDBJ whole genome shotgun (WGS) entry which is preliminary data.</text>
</comment>
<dbReference type="SUPFAM" id="SSF160104">
    <property type="entry name" value="Acetoacetate decarboxylase-like"/>
    <property type="match status" value="1"/>
</dbReference>
<dbReference type="AlphaFoldDB" id="A0A918FE64"/>
<sequence>MSAAAPLAMPVFAPLFTPGTERVEVRWLTVEAPIDADVAARCLPAGLGVPDSPTVALWIAQFIGAEFASPDGVERRPDYLQGGVSLRCAGYGGGPDGAYAIETFVEGLNHGILGRELFGLPKKQARAVRLDEHGDGVAFAIVSALGEELVAGEAVLGRGSQDVPAPDWFARHCTVKAIPSAEGTGYDLCKLVEIPWSLTALGPARRGTADFVWGASEADPLHVFAPSGPATAAYGRAVLDIGYGRYLADVDPPAPLGRPSWTPVPPHAQHAP</sequence>
<dbReference type="InterPro" id="IPR023375">
    <property type="entry name" value="ADC_dom_sf"/>
</dbReference>
<reference evidence="1" key="1">
    <citation type="journal article" date="2014" name="Int. J. Syst. Evol. Microbiol.">
        <title>Complete genome sequence of Corynebacterium casei LMG S-19264T (=DSM 44701T), isolated from a smear-ripened cheese.</title>
        <authorList>
            <consortium name="US DOE Joint Genome Institute (JGI-PGF)"/>
            <person name="Walter F."/>
            <person name="Albersmeier A."/>
            <person name="Kalinowski J."/>
            <person name="Ruckert C."/>
        </authorList>
    </citation>
    <scope>NUCLEOTIDE SEQUENCE</scope>
    <source>
        <strain evidence="1">JCM 3346</strain>
    </source>
</reference>
<proteinExistence type="predicted"/>
<dbReference type="Pfam" id="PF06314">
    <property type="entry name" value="ADC"/>
    <property type="match status" value="1"/>
</dbReference>
<dbReference type="Gene3D" id="2.40.400.10">
    <property type="entry name" value="Acetoacetate decarboxylase-like"/>
    <property type="match status" value="1"/>
</dbReference>
<evidence type="ECO:0000313" key="2">
    <source>
        <dbReference type="Proteomes" id="UP000610303"/>
    </source>
</evidence>
<protein>
    <submittedName>
        <fullName evidence="1">Uncharacterized protein</fullName>
    </submittedName>
</protein>
<gene>
    <name evidence="1" type="ORF">GCM10010196_21800</name>
</gene>
<keyword evidence="2" id="KW-1185">Reference proteome</keyword>
<evidence type="ECO:0000313" key="1">
    <source>
        <dbReference type="EMBL" id="GGR27742.1"/>
    </source>
</evidence>